<evidence type="ECO:0000313" key="1">
    <source>
        <dbReference type="EMBL" id="KAG0591050.1"/>
    </source>
</evidence>
<keyword evidence="2" id="KW-1185">Reference proteome</keyword>
<evidence type="ECO:0000313" key="2">
    <source>
        <dbReference type="Proteomes" id="UP000822688"/>
    </source>
</evidence>
<dbReference type="EMBL" id="CM026421">
    <property type="protein sequence ID" value="KAG0591050.1"/>
    <property type="molecule type" value="Genomic_DNA"/>
</dbReference>
<proteinExistence type="predicted"/>
<organism evidence="1 2">
    <name type="scientific">Ceratodon purpureus</name>
    <name type="common">Fire moss</name>
    <name type="synonym">Dicranum purpureum</name>
    <dbReference type="NCBI Taxonomy" id="3225"/>
    <lineage>
        <taxon>Eukaryota</taxon>
        <taxon>Viridiplantae</taxon>
        <taxon>Streptophyta</taxon>
        <taxon>Embryophyta</taxon>
        <taxon>Bryophyta</taxon>
        <taxon>Bryophytina</taxon>
        <taxon>Bryopsida</taxon>
        <taxon>Dicranidae</taxon>
        <taxon>Pseudoditrichales</taxon>
        <taxon>Ditrichaceae</taxon>
        <taxon>Ceratodon</taxon>
    </lineage>
</organism>
<protein>
    <submittedName>
        <fullName evidence="1">Uncharacterized protein</fullName>
    </submittedName>
</protein>
<gene>
    <name evidence="1" type="ORF">KC19_1G145500</name>
</gene>
<accession>A0A8T0J551</accession>
<reference evidence="1" key="1">
    <citation type="submission" date="2020-06" db="EMBL/GenBank/DDBJ databases">
        <title>WGS assembly of Ceratodon purpureus strain R40.</title>
        <authorList>
            <person name="Carey S.B."/>
            <person name="Jenkins J."/>
            <person name="Shu S."/>
            <person name="Lovell J.T."/>
            <person name="Sreedasyam A."/>
            <person name="Maumus F."/>
            <person name="Tiley G.P."/>
            <person name="Fernandez-Pozo N."/>
            <person name="Barry K."/>
            <person name="Chen C."/>
            <person name="Wang M."/>
            <person name="Lipzen A."/>
            <person name="Daum C."/>
            <person name="Saski C.A."/>
            <person name="Payton A.C."/>
            <person name="Mcbreen J.C."/>
            <person name="Conrad R.E."/>
            <person name="Kollar L.M."/>
            <person name="Olsson S."/>
            <person name="Huttunen S."/>
            <person name="Landis J.B."/>
            <person name="Wickett N.J."/>
            <person name="Johnson M.G."/>
            <person name="Rensing S.A."/>
            <person name="Grimwood J."/>
            <person name="Schmutz J."/>
            <person name="Mcdaniel S.F."/>
        </authorList>
    </citation>
    <scope>NUCLEOTIDE SEQUENCE</scope>
    <source>
        <strain evidence="1">R40</strain>
    </source>
</reference>
<dbReference type="AlphaFoldDB" id="A0A8T0J551"/>
<sequence length="144" mass="15845">MFRKTDSGSQIEASQRPCIKGCIYGHAIKLLPRSQTLCPRRPRTLCHCIRSQKYSFQKPSDKYHPNRTPVATDSLVQIASCGVSCQNSLPGSAEEMIVGLLSNSKTSDLDIHILTSTLSTREDGVRELAWLASSLPPSLQVLAF</sequence>
<name>A0A8T0J551_CERPU</name>
<comment type="caution">
    <text evidence="1">The sequence shown here is derived from an EMBL/GenBank/DDBJ whole genome shotgun (WGS) entry which is preliminary data.</text>
</comment>
<dbReference type="Proteomes" id="UP000822688">
    <property type="component" value="Chromosome 1"/>
</dbReference>